<dbReference type="AlphaFoldDB" id="A0AAE1GBD9"/>
<evidence type="ECO:0000313" key="1">
    <source>
        <dbReference type="EMBL" id="KAK3888707.1"/>
    </source>
</evidence>
<accession>A0AAE1GBD9</accession>
<keyword evidence="2" id="KW-1185">Reference proteome</keyword>
<protein>
    <submittedName>
        <fullName evidence="1">Uncharacterized protein</fullName>
    </submittedName>
</protein>
<dbReference type="Proteomes" id="UP001286313">
    <property type="component" value="Unassembled WGS sequence"/>
</dbReference>
<name>A0AAE1GBD9_PETCI</name>
<comment type="caution">
    <text evidence="1">The sequence shown here is derived from an EMBL/GenBank/DDBJ whole genome shotgun (WGS) entry which is preliminary data.</text>
</comment>
<evidence type="ECO:0000313" key="2">
    <source>
        <dbReference type="Proteomes" id="UP001286313"/>
    </source>
</evidence>
<proteinExistence type="predicted"/>
<gene>
    <name evidence="1" type="ORF">Pcinc_007241</name>
</gene>
<organism evidence="1 2">
    <name type="scientific">Petrolisthes cinctipes</name>
    <name type="common">Flat porcelain crab</name>
    <dbReference type="NCBI Taxonomy" id="88211"/>
    <lineage>
        <taxon>Eukaryota</taxon>
        <taxon>Metazoa</taxon>
        <taxon>Ecdysozoa</taxon>
        <taxon>Arthropoda</taxon>
        <taxon>Crustacea</taxon>
        <taxon>Multicrustacea</taxon>
        <taxon>Malacostraca</taxon>
        <taxon>Eumalacostraca</taxon>
        <taxon>Eucarida</taxon>
        <taxon>Decapoda</taxon>
        <taxon>Pleocyemata</taxon>
        <taxon>Anomura</taxon>
        <taxon>Galatheoidea</taxon>
        <taxon>Porcellanidae</taxon>
        <taxon>Petrolisthes</taxon>
    </lineage>
</organism>
<sequence length="212" mass="23059">MPFSDPPKSNVVVLATTEVTKNAYAWITILLLIREQVTLRSHSGPTTTTTMKILLLLLSCLAALALASPQPQPQERDPKLFFPPGAIVQKILGVNPNQPLIEKVFPCGDYNTSTDPSTDPYIGSTTTTNTTMKVLLLLLSCLAALSLASPLPRPQERDPRLFFPDPLIQPLINKLFEVNPIIEALPGISKSYPCGANNDRTCIITVGANGRR</sequence>
<dbReference type="EMBL" id="JAWQEG010000537">
    <property type="protein sequence ID" value="KAK3888707.1"/>
    <property type="molecule type" value="Genomic_DNA"/>
</dbReference>
<reference evidence="1" key="1">
    <citation type="submission" date="2023-10" db="EMBL/GenBank/DDBJ databases">
        <title>Genome assemblies of two species of porcelain crab, Petrolisthes cinctipes and Petrolisthes manimaculis (Anomura: Porcellanidae).</title>
        <authorList>
            <person name="Angst P."/>
        </authorList>
    </citation>
    <scope>NUCLEOTIDE SEQUENCE</scope>
    <source>
        <strain evidence="1">PB745_01</strain>
        <tissue evidence="1">Gill</tissue>
    </source>
</reference>